<organism evidence="6 7">
    <name type="scientific">Saezia sanguinis</name>
    <dbReference type="NCBI Taxonomy" id="1965230"/>
    <lineage>
        <taxon>Bacteria</taxon>
        <taxon>Pseudomonadati</taxon>
        <taxon>Pseudomonadota</taxon>
        <taxon>Betaproteobacteria</taxon>
        <taxon>Burkholderiales</taxon>
        <taxon>Saeziaceae</taxon>
        <taxon>Saezia</taxon>
    </lineage>
</organism>
<dbReference type="InterPro" id="IPR023439">
    <property type="entry name" value="Mal_deCO2ase/Cit_lyase_ACP"/>
</dbReference>
<dbReference type="GO" id="GO:0005737">
    <property type="term" value="C:cytoplasm"/>
    <property type="evidence" value="ECO:0007669"/>
    <property type="project" value="UniProtKB-SubCell"/>
</dbReference>
<evidence type="ECO:0000256" key="4">
    <source>
        <dbReference type="NCBIfam" id="TIGR03130"/>
    </source>
</evidence>
<dbReference type="RefSeq" id="WP_126978025.1">
    <property type="nucleotide sequence ID" value="NZ_PQSP01000001.1"/>
</dbReference>
<comment type="PTM">
    <text evidence="5">Covalently binds the prosthetic group of malonate decarboxylase.</text>
</comment>
<comment type="caution">
    <text evidence="6">The sequence shown here is derived from an EMBL/GenBank/DDBJ whole genome shotgun (WGS) entry which is preliminary data.</text>
</comment>
<protein>
    <recommendedName>
        <fullName evidence="4">Malonate decarboxylase acyl carrier protein</fullName>
    </recommendedName>
</protein>
<dbReference type="Pfam" id="PF06857">
    <property type="entry name" value="ACP"/>
    <property type="match status" value="1"/>
</dbReference>
<dbReference type="OrthoDB" id="120290at2"/>
<evidence type="ECO:0000256" key="3">
    <source>
        <dbReference type="ARBA" id="ARBA00022553"/>
    </source>
</evidence>
<keyword evidence="7" id="KW-1185">Reference proteome</keyword>
<keyword evidence="3 5" id="KW-0597">Phosphoprotein</keyword>
<dbReference type="HAMAP" id="MF_00710">
    <property type="entry name" value="Malonate_deCO2ase_dsu"/>
    <property type="match status" value="1"/>
</dbReference>
<dbReference type="AlphaFoldDB" id="A0A433SH96"/>
<accession>A0A433SH96</accession>
<evidence type="ECO:0000256" key="2">
    <source>
        <dbReference type="ARBA" id="ARBA00022490"/>
    </source>
</evidence>
<dbReference type="InterPro" id="IPR009662">
    <property type="entry name" value="Malonate_deCO2ase_dsu"/>
</dbReference>
<dbReference type="Proteomes" id="UP000286947">
    <property type="component" value="Unassembled WGS sequence"/>
</dbReference>
<evidence type="ECO:0000256" key="5">
    <source>
        <dbReference type="PIRSR" id="PIRSR609662-50"/>
    </source>
</evidence>
<comment type="subcellular location">
    <subcellularLocation>
        <location evidence="1">Cytoplasm</location>
    </subcellularLocation>
</comment>
<sequence length="111" mass="12209">MATKSLNTLSFEFKSSAPKSVVSRSLHYGVVGSGDMEVLIHQQPLDGVTKFKVVTPVTGFDKVWEKVLQRFVEETGTSNAFFEINDNNSTPAVVNLRLHQALGEMKTAGHE</sequence>
<name>A0A433SH96_9BURK</name>
<evidence type="ECO:0000256" key="1">
    <source>
        <dbReference type="ARBA" id="ARBA00004496"/>
    </source>
</evidence>
<dbReference type="NCBIfam" id="TIGR03130">
    <property type="entry name" value="malonate_delta"/>
    <property type="match status" value="1"/>
</dbReference>
<proteinExistence type="inferred from homology"/>
<evidence type="ECO:0000313" key="7">
    <source>
        <dbReference type="Proteomes" id="UP000286947"/>
    </source>
</evidence>
<keyword evidence="2" id="KW-0963">Cytoplasm</keyword>
<reference evidence="6 7" key="1">
    <citation type="submission" date="2018-01" db="EMBL/GenBank/DDBJ databases">
        <title>Saezia sanguinis gen. nov., sp. nov., in the order Burkholderiales isolated from human blood.</title>
        <authorList>
            <person name="Medina-Pascual M.J."/>
            <person name="Valdezate S."/>
            <person name="Monzon S."/>
            <person name="Cuesta I."/>
            <person name="Carrasco G."/>
            <person name="Villalon P."/>
            <person name="Saez-Nieto J.A."/>
        </authorList>
    </citation>
    <scope>NUCLEOTIDE SEQUENCE [LARGE SCALE GENOMIC DNA]</scope>
    <source>
        <strain evidence="6 7">CNM695-12</strain>
    </source>
</reference>
<gene>
    <name evidence="6" type="primary">mdcC</name>
    <name evidence="6" type="ORF">CUZ56_00606</name>
</gene>
<feature type="modified residue" description="O-(phosphoribosyl dephospho-coenzyme A)serine" evidence="5">
    <location>
        <position position="33"/>
    </location>
</feature>
<dbReference type="EMBL" id="PQSP01000001">
    <property type="protein sequence ID" value="RUS68121.1"/>
    <property type="molecule type" value="Genomic_DNA"/>
</dbReference>
<evidence type="ECO:0000313" key="6">
    <source>
        <dbReference type="EMBL" id="RUS68121.1"/>
    </source>
</evidence>